<reference evidence="2" key="1">
    <citation type="submission" date="2022-01" db="EMBL/GenBank/DDBJ databases">
        <title>Genome Sequence Resource for Two Populations of Ditylenchus destructor, the Migratory Endoparasitic Phytonematode.</title>
        <authorList>
            <person name="Zhang H."/>
            <person name="Lin R."/>
            <person name="Xie B."/>
        </authorList>
    </citation>
    <scope>NUCLEOTIDE SEQUENCE</scope>
    <source>
        <strain evidence="2">BazhouSP</strain>
    </source>
</reference>
<accession>A0AAD4MKP2</accession>
<gene>
    <name evidence="2" type="ORF">DdX_18018</name>
</gene>
<proteinExistence type="predicted"/>
<comment type="caution">
    <text evidence="2">The sequence shown here is derived from an EMBL/GenBank/DDBJ whole genome shotgun (WGS) entry which is preliminary data.</text>
</comment>
<feature type="chain" id="PRO_5042223140" evidence="1">
    <location>
        <begin position="17"/>
        <end position="126"/>
    </location>
</feature>
<organism evidence="2 3">
    <name type="scientific">Ditylenchus destructor</name>
    <dbReference type="NCBI Taxonomy" id="166010"/>
    <lineage>
        <taxon>Eukaryota</taxon>
        <taxon>Metazoa</taxon>
        <taxon>Ecdysozoa</taxon>
        <taxon>Nematoda</taxon>
        <taxon>Chromadorea</taxon>
        <taxon>Rhabditida</taxon>
        <taxon>Tylenchina</taxon>
        <taxon>Tylenchomorpha</taxon>
        <taxon>Sphaerularioidea</taxon>
        <taxon>Anguinidae</taxon>
        <taxon>Anguininae</taxon>
        <taxon>Ditylenchus</taxon>
    </lineage>
</organism>
<keyword evidence="1" id="KW-0732">Signal</keyword>
<feature type="signal peptide" evidence="1">
    <location>
        <begin position="1"/>
        <end position="16"/>
    </location>
</feature>
<name>A0AAD4MKP2_9BILA</name>
<dbReference type="Proteomes" id="UP001201812">
    <property type="component" value="Unassembled WGS sequence"/>
</dbReference>
<evidence type="ECO:0000313" key="3">
    <source>
        <dbReference type="Proteomes" id="UP001201812"/>
    </source>
</evidence>
<protein>
    <submittedName>
        <fullName evidence="2">Uncharacterized protein</fullName>
    </submittedName>
</protein>
<dbReference type="AlphaFoldDB" id="A0AAD4MKP2"/>
<evidence type="ECO:0000313" key="2">
    <source>
        <dbReference type="EMBL" id="KAI1698250.1"/>
    </source>
</evidence>
<keyword evidence="3" id="KW-1185">Reference proteome</keyword>
<dbReference type="EMBL" id="JAKKPZ010000227">
    <property type="protein sequence ID" value="KAI1698250.1"/>
    <property type="molecule type" value="Genomic_DNA"/>
</dbReference>
<evidence type="ECO:0000256" key="1">
    <source>
        <dbReference type="SAM" id="SignalP"/>
    </source>
</evidence>
<sequence>MKSLSVIFFLVALVIAGEGKGAFICDYDSECDEGQYCQNWEKSQNSCEQLPHDCDGNEDCPSGFVCRILPIMMGRCVTLQQHKNLDPFSPPREDKKIFMYSPFSVEKSCVEKLRRNSVVIYAYGPS</sequence>